<evidence type="ECO:0000313" key="5">
    <source>
        <dbReference type="Proteomes" id="UP000700732"/>
    </source>
</evidence>
<feature type="domain" description="Cyclophilin-like" evidence="3">
    <location>
        <begin position="56"/>
        <end position="164"/>
    </location>
</feature>
<proteinExistence type="predicted"/>
<keyword evidence="5" id="KW-1185">Reference proteome</keyword>
<organism evidence="4 5">
    <name type="scientific">Spirosoma utsteinense</name>
    <dbReference type="NCBI Taxonomy" id="2585773"/>
    <lineage>
        <taxon>Bacteria</taxon>
        <taxon>Pseudomonadati</taxon>
        <taxon>Bacteroidota</taxon>
        <taxon>Cytophagia</taxon>
        <taxon>Cytophagales</taxon>
        <taxon>Cytophagaceae</taxon>
        <taxon>Spirosoma</taxon>
    </lineage>
</organism>
<comment type="caution">
    <text evidence="4">The sequence shown here is derived from an EMBL/GenBank/DDBJ whole genome shotgun (WGS) entry which is preliminary data.</text>
</comment>
<evidence type="ECO:0000256" key="2">
    <source>
        <dbReference type="SAM" id="SignalP"/>
    </source>
</evidence>
<reference evidence="4 5" key="1">
    <citation type="submission" date="2019-06" db="EMBL/GenBank/DDBJ databases">
        <title>Spirosoma utsteinense sp. nov. isolated from Antarctic ice-free soils.</title>
        <authorList>
            <person name="Tahon G."/>
        </authorList>
    </citation>
    <scope>NUCLEOTIDE SEQUENCE [LARGE SCALE GENOMIC DNA]</scope>
    <source>
        <strain evidence="4 5">LMG 31447</strain>
    </source>
</reference>
<evidence type="ECO:0000313" key="4">
    <source>
        <dbReference type="EMBL" id="MBC3793005.1"/>
    </source>
</evidence>
<feature type="region of interest" description="Disordered" evidence="1">
    <location>
        <begin position="31"/>
        <end position="50"/>
    </location>
</feature>
<dbReference type="InterPro" id="IPR029000">
    <property type="entry name" value="Cyclophilin-like_dom_sf"/>
</dbReference>
<evidence type="ECO:0000256" key="1">
    <source>
        <dbReference type="SAM" id="MobiDB-lite"/>
    </source>
</evidence>
<dbReference type="EMBL" id="VFIA01000021">
    <property type="protein sequence ID" value="MBC3793005.1"/>
    <property type="molecule type" value="Genomic_DNA"/>
</dbReference>
<feature type="compositionally biased region" description="Polar residues" evidence="1">
    <location>
        <begin position="32"/>
        <end position="50"/>
    </location>
</feature>
<dbReference type="InterPro" id="IPR041183">
    <property type="entry name" value="Cyclophilin-like"/>
</dbReference>
<gene>
    <name evidence="4" type="ORF">FH603_3521</name>
</gene>
<name>A0ABR6W8W7_9BACT</name>
<dbReference type="Gene3D" id="2.40.100.20">
    <property type="match status" value="1"/>
</dbReference>
<feature type="chain" id="PRO_5046775233" description="Cyclophilin-like domain-containing protein" evidence="2">
    <location>
        <begin position="21"/>
        <end position="166"/>
    </location>
</feature>
<dbReference type="RefSeq" id="WP_186738782.1">
    <property type="nucleotide sequence ID" value="NZ_VFIA01000021.1"/>
</dbReference>
<dbReference type="SUPFAM" id="SSF50891">
    <property type="entry name" value="Cyclophilin-like"/>
    <property type="match status" value="1"/>
</dbReference>
<dbReference type="Proteomes" id="UP000700732">
    <property type="component" value="Unassembled WGS sequence"/>
</dbReference>
<sequence>MSRSVTLFVPFILFFIGTTAGPRSVCTMDDSIASSPSGEGNNNSVPTDTAGSRLRIKVGSTTFTATLLNKATVTAFKARLPLTVSMTELNGNEKYYNLPKDLPSSASNPGTIQTGDLTLYGSNTLVLFYKTFPTSYSYTRLGRVNNPSGLAAALGAGSVTVTFELE</sequence>
<dbReference type="Pfam" id="PF18050">
    <property type="entry name" value="Cyclophil_like2"/>
    <property type="match status" value="1"/>
</dbReference>
<protein>
    <recommendedName>
        <fullName evidence="3">Cyclophilin-like domain-containing protein</fullName>
    </recommendedName>
</protein>
<keyword evidence="2" id="KW-0732">Signal</keyword>
<accession>A0ABR6W8W7</accession>
<feature type="signal peptide" evidence="2">
    <location>
        <begin position="1"/>
        <end position="20"/>
    </location>
</feature>
<evidence type="ECO:0000259" key="3">
    <source>
        <dbReference type="Pfam" id="PF18050"/>
    </source>
</evidence>